<dbReference type="SUPFAM" id="SSF49899">
    <property type="entry name" value="Concanavalin A-like lectins/glucanases"/>
    <property type="match status" value="3"/>
</dbReference>
<keyword evidence="1 2" id="KW-1015">Disulfide bond</keyword>
<dbReference type="Pfam" id="PF00008">
    <property type="entry name" value="EGF"/>
    <property type="match status" value="1"/>
</dbReference>
<dbReference type="PANTHER" id="PTHR15036">
    <property type="entry name" value="PIKACHURIN-LIKE PROTEIN"/>
    <property type="match status" value="1"/>
</dbReference>
<keyword evidence="8" id="KW-1185">Reference proteome</keyword>
<dbReference type="InterPro" id="IPR050372">
    <property type="entry name" value="Neurexin-related_CASP"/>
</dbReference>
<dbReference type="Gene3D" id="2.10.25.10">
    <property type="entry name" value="Laminin"/>
    <property type="match status" value="3"/>
</dbReference>
<feature type="non-terminal residue" evidence="7">
    <location>
        <position position="1"/>
    </location>
</feature>
<dbReference type="CDD" id="cd00110">
    <property type="entry name" value="LamG"/>
    <property type="match status" value="3"/>
</dbReference>
<dbReference type="Pfam" id="PF00054">
    <property type="entry name" value="Laminin_G_1"/>
    <property type="match status" value="2"/>
</dbReference>
<dbReference type="InterPro" id="IPR001791">
    <property type="entry name" value="Laminin_G"/>
</dbReference>
<dbReference type="OrthoDB" id="10014052at2759"/>
<comment type="caution">
    <text evidence="2">Lacks conserved residue(s) required for the propagation of feature annotation.</text>
</comment>
<evidence type="ECO:0000256" key="3">
    <source>
        <dbReference type="PROSITE-ProRule" id="PRU00122"/>
    </source>
</evidence>
<dbReference type="PANTHER" id="PTHR15036:SF85">
    <property type="entry name" value="SP2353, ISOFORM A"/>
    <property type="match status" value="1"/>
</dbReference>
<dbReference type="AlphaFoldDB" id="A0A6L2Q3B2"/>
<organism evidence="7 8">
    <name type="scientific">Coptotermes formosanus</name>
    <name type="common">Formosan subterranean termite</name>
    <dbReference type="NCBI Taxonomy" id="36987"/>
    <lineage>
        <taxon>Eukaryota</taxon>
        <taxon>Metazoa</taxon>
        <taxon>Ecdysozoa</taxon>
        <taxon>Arthropoda</taxon>
        <taxon>Hexapoda</taxon>
        <taxon>Insecta</taxon>
        <taxon>Pterygota</taxon>
        <taxon>Neoptera</taxon>
        <taxon>Polyneoptera</taxon>
        <taxon>Dictyoptera</taxon>
        <taxon>Blattodea</taxon>
        <taxon>Blattoidea</taxon>
        <taxon>Termitoidae</taxon>
        <taxon>Rhinotermitidae</taxon>
        <taxon>Coptotermes</taxon>
    </lineage>
</organism>
<evidence type="ECO:0000259" key="6">
    <source>
        <dbReference type="PROSITE" id="PS50026"/>
    </source>
</evidence>
<gene>
    <name evidence="7" type="ORF">Cfor_08342</name>
</gene>
<dbReference type="EMBL" id="BLKM01000900">
    <property type="protein sequence ID" value="GFG39393.1"/>
    <property type="molecule type" value="Genomic_DNA"/>
</dbReference>
<dbReference type="FunFam" id="2.10.25.10:FF:000593">
    <property type="entry name" value="SP2353, isoform A"/>
    <property type="match status" value="1"/>
</dbReference>
<feature type="domain" description="Laminin G" evidence="5">
    <location>
        <begin position="168"/>
        <end position="346"/>
    </location>
</feature>
<evidence type="ECO:0000256" key="4">
    <source>
        <dbReference type="SAM" id="MobiDB-lite"/>
    </source>
</evidence>
<dbReference type="PROSITE" id="PS01186">
    <property type="entry name" value="EGF_2"/>
    <property type="match status" value="2"/>
</dbReference>
<dbReference type="GO" id="GO:0005509">
    <property type="term" value="F:calcium ion binding"/>
    <property type="evidence" value="ECO:0007669"/>
    <property type="project" value="InterPro"/>
</dbReference>
<dbReference type="InterPro" id="IPR000742">
    <property type="entry name" value="EGF"/>
</dbReference>
<feature type="domain" description="Laminin G" evidence="5">
    <location>
        <begin position="610"/>
        <end position="787"/>
    </location>
</feature>
<feature type="domain" description="Laminin G" evidence="5">
    <location>
        <begin position="388"/>
        <end position="567"/>
    </location>
</feature>
<evidence type="ECO:0008006" key="9">
    <source>
        <dbReference type="Google" id="ProtNLM"/>
    </source>
</evidence>
<dbReference type="PROSITE" id="PS50026">
    <property type="entry name" value="EGF_3"/>
    <property type="match status" value="3"/>
</dbReference>
<dbReference type="CDD" id="cd00054">
    <property type="entry name" value="EGF_CA"/>
    <property type="match status" value="2"/>
</dbReference>
<dbReference type="PROSITE" id="PS50025">
    <property type="entry name" value="LAM_G_DOMAIN"/>
    <property type="match status" value="3"/>
</dbReference>
<dbReference type="SUPFAM" id="SSF57196">
    <property type="entry name" value="EGF/Laminin"/>
    <property type="match status" value="1"/>
</dbReference>
<feature type="disulfide bond" evidence="2">
    <location>
        <begin position="153"/>
        <end position="162"/>
    </location>
</feature>
<feature type="disulfide bond" evidence="2">
    <location>
        <begin position="126"/>
        <end position="136"/>
    </location>
</feature>
<feature type="disulfide bond" evidence="2">
    <location>
        <begin position="373"/>
        <end position="382"/>
    </location>
</feature>
<protein>
    <recommendedName>
        <fullName evidence="9">Pikachurin</fullName>
    </recommendedName>
</protein>
<dbReference type="SMART" id="SM00181">
    <property type="entry name" value="EGF"/>
    <property type="match status" value="4"/>
</dbReference>
<feature type="disulfide bond" evidence="2">
    <location>
        <begin position="589"/>
        <end position="598"/>
    </location>
</feature>
<dbReference type="Gene3D" id="2.60.120.200">
    <property type="match status" value="3"/>
</dbReference>
<dbReference type="FunFam" id="2.60.120.200:FF:000187">
    <property type="entry name" value="SP2353, isoform A"/>
    <property type="match status" value="1"/>
</dbReference>
<feature type="region of interest" description="Disordered" evidence="4">
    <location>
        <begin position="95"/>
        <end position="117"/>
    </location>
</feature>
<dbReference type="GO" id="GO:0016020">
    <property type="term" value="C:membrane"/>
    <property type="evidence" value="ECO:0007669"/>
    <property type="project" value="UniProtKB-SubCell"/>
</dbReference>
<feature type="domain" description="EGF-like" evidence="6">
    <location>
        <begin position="564"/>
        <end position="599"/>
    </location>
</feature>
<dbReference type="FunCoup" id="A0A6L2Q3B2">
    <property type="interactions" value="19"/>
</dbReference>
<dbReference type="PROSITE" id="PS00022">
    <property type="entry name" value="EGF_1"/>
    <property type="match status" value="2"/>
</dbReference>
<comment type="caution">
    <text evidence="7">The sequence shown here is derived from an EMBL/GenBank/DDBJ whole genome shotgun (WGS) entry which is preliminary data.</text>
</comment>
<sequence length="788" mass="86396">RCGHGSPCEQLCYELHDGMFECDCKDGFVLHQNGYSCLEVNTTMETIVEEEEDILYQKDASISAELDATSDLRGNSIMPSPVVEELEKKVQFVTTQSPNLEQKVPSSTGGDGHTTESLRATDMTPCLLDCGVGGTCTTEPVDSGRPGQQRCQCPLGRGGSHCDLDVEIRSPRFTGQGWLAFPALRAAYKHVQLELEFRPEAWDGILFLSGERDDMAGDFMALLLHQGFVEFRFDCGSGLGVVRSEETVLLNQWNRLTLYRHRWDAWIQLNNGKHVEGRSKGLFSRITFREPLFVGGPGNTTGLADKLPTEDGLKGCIRHLEVNDHVYSFNMAPVGDSVKGFDVEECSADRCSKVPCQHGGKCLTSGETAVCLCPLGFTGDLCETRVDLQVPSFNGSSYLRYPGLGGSALSWLDLQLTLKPSAQDGVILYNGHRSDGVGDFMAVYISDGHLEFTFDLGTGAATIRSVEPVTLGEWHELRLSRTGRLAILQVDSMAPTQAMAPGAFTQLSLPQNLYIGGVPNFDMVSPKVKVRTSFVGCIQKVVINNQPLQILAAALGGVNVDNCPHPCVTRPCGDEGRCVPEFDYFTCECAQGYRDTQCQQHAAPTMLQDIPVPRFAGDSYLHYSDPDTMRRQVININMRFRTSSSMGLLLWSGRRNMSAAGDFLALGIADGYLHFRFNLGSGEVNIPYNLTRVDDGLWHRVKAIRNDQEGSVTVDNGTAVSKRSPGKLRQLNTNTGLYIGGMENIEHASLNKYKNGMVGCISDLILDTDYPVKLVQMSTAGKNIKHCG</sequence>
<dbReference type="Proteomes" id="UP000502823">
    <property type="component" value="Unassembled WGS sequence"/>
</dbReference>
<feature type="disulfide bond" evidence="3">
    <location>
        <begin position="760"/>
        <end position="787"/>
    </location>
</feature>
<feature type="compositionally biased region" description="Polar residues" evidence="4">
    <location>
        <begin position="95"/>
        <end position="108"/>
    </location>
</feature>
<dbReference type="InParanoid" id="A0A6L2Q3B2"/>
<evidence type="ECO:0000259" key="5">
    <source>
        <dbReference type="PROSITE" id="PS50025"/>
    </source>
</evidence>
<evidence type="ECO:0000256" key="2">
    <source>
        <dbReference type="PROSITE-ProRule" id="PRU00076"/>
    </source>
</evidence>
<dbReference type="SMART" id="SM00282">
    <property type="entry name" value="LamG"/>
    <property type="match status" value="3"/>
</dbReference>
<reference evidence="8" key="1">
    <citation type="submission" date="2020-01" db="EMBL/GenBank/DDBJ databases">
        <title>Draft genome sequence of the Termite Coptotermes fromosanus.</title>
        <authorList>
            <person name="Itakura S."/>
            <person name="Yosikawa Y."/>
            <person name="Umezawa K."/>
        </authorList>
    </citation>
    <scope>NUCLEOTIDE SEQUENCE [LARGE SCALE GENOMIC DNA]</scope>
</reference>
<evidence type="ECO:0000313" key="8">
    <source>
        <dbReference type="Proteomes" id="UP000502823"/>
    </source>
</evidence>
<dbReference type="InterPro" id="IPR013320">
    <property type="entry name" value="ConA-like_dom_sf"/>
</dbReference>
<name>A0A6L2Q3B2_COPFO</name>
<evidence type="ECO:0000313" key="7">
    <source>
        <dbReference type="EMBL" id="GFG39393.1"/>
    </source>
</evidence>
<accession>A0A6L2Q3B2</accession>
<feature type="domain" description="EGF-like" evidence="6">
    <location>
        <begin position="122"/>
        <end position="163"/>
    </location>
</feature>
<dbReference type="GO" id="GO:0030154">
    <property type="term" value="P:cell differentiation"/>
    <property type="evidence" value="ECO:0007669"/>
    <property type="project" value="UniProtKB-ARBA"/>
</dbReference>
<dbReference type="SMART" id="SM00179">
    <property type="entry name" value="EGF_CA"/>
    <property type="match status" value="2"/>
</dbReference>
<dbReference type="InterPro" id="IPR001881">
    <property type="entry name" value="EGF-like_Ca-bd_dom"/>
</dbReference>
<evidence type="ECO:0000256" key="1">
    <source>
        <dbReference type="ARBA" id="ARBA00023157"/>
    </source>
</evidence>
<feature type="domain" description="EGF-like" evidence="6">
    <location>
        <begin position="347"/>
        <end position="383"/>
    </location>
</feature>
<proteinExistence type="predicted"/>
<dbReference type="GO" id="GO:0009653">
    <property type="term" value="P:anatomical structure morphogenesis"/>
    <property type="evidence" value="ECO:0007669"/>
    <property type="project" value="UniProtKB-ARBA"/>
</dbReference>
<dbReference type="Pfam" id="PF02210">
    <property type="entry name" value="Laminin_G_2"/>
    <property type="match status" value="1"/>
</dbReference>
<dbReference type="GO" id="GO:0048513">
    <property type="term" value="P:animal organ development"/>
    <property type="evidence" value="ECO:0007669"/>
    <property type="project" value="UniProtKB-ARBA"/>
</dbReference>
<keyword evidence="2" id="KW-0245">EGF-like domain</keyword>